<organism evidence="3 5">
    <name type="scientific">Mastigocoleus testarum BC008</name>
    <dbReference type="NCBI Taxonomy" id="371196"/>
    <lineage>
        <taxon>Bacteria</taxon>
        <taxon>Bacillati</taxon>
        <taxon>Cyanobacteriota</taxon>
        <taxon>Cyanophyceae</taxon>
        <taxon>Nostocales</taxon>
        <taxon>Hapalosiphonaceae</taxon>
        <taxon>Mastigocoleus</taxon>
    </lineage>
</organism>
<feature type="compositionally biased region" description="Basic and acidic residues" evidence="1">
    <location>
        <begin position="59"/>
        <end position="68"/>
    </location>
</feature>
<dbReference type="InterPro" id="IPR010328">
    <property type="entry name" value="DUF928"/>
</dbReference>
<dbReference type="Proteomes" id="UP000053372">
    <property type="component" value="Unassembled WGS sequence"/>
</dbReference>
<proteinExistence type="predicted"/>
<name>A0A0V7ZEF1_9CYAN</name>
<evidence type="ECO:0000313" key="3">
    <source>
        <dbReference type="EMBL" id="KST62933.1"/>
    </source>
</evidence>
<keyword evidence="2" id="KW-0812">Transmembrane</keyword>
<feature type="transmembrane region" description="Helical" evidence="2">
    <location>
        <begin position="21"/>
        <end position="41"/>
    </location>
</feature>
<evidence type="ECO:0000256" key="1">
    <source>
        <dbReference type="SAM" id="MobiDB-lite"/>
    </source>
</evidence>
<comment type="caution">
    <text evidence="3">The sequence shown here is derived from an EMBL/GenBank/DDBJ whole genome shotgun (WGS) entry which is preliminary data.</text>
</comment>
<accession>A0A0V7ZEF1</accession>
<evidence type="ECO:0000256" key="2">
    <source>
        <dbReference type="SAM" id="Phobius"/>
    </source>
</evidence>
<gene>
    <name evidence="3" type="ORF">BC008_11480</name>
    <name evidence="4" type="ORF">BC008_11955</name>
</gene>
<keyword evidence="2" id="KW-1133">Transmembrane helix</keyword>
<evidence type="ECO:0008006" key="6">
    <source>
        <dbReference type="Google" id="ProtNLM"/>
    </source>
</evidence>
<dbReference type="EMBL" id="LMTZ01000147">
    <property type="protein sequence ID" value="KST62933.1"/>
    <property type="molecule type" value="Genomic_DNA"/>
</dbReference>
<dbReference type="EMBL" id="LMTZ01000145">
    <property type="protein sequence ID" value="KST63024.1"/>
    <property type="molecule type" value="Genomic_DNA"/>
</dbReference>
<sequence>MGTTRRLRGETEDAVEKIPELLLQIKSIFFIGLSIGILINYPTLVRAKSNNPINSKLKEAASKQKEPPNRGTPITNDGTGSRGDCLHKHNKPPLTRLVGSRNLNLTVSQYPTFWIYVPYTREEVSEAVFTLQNEDSEVYRTDFELPEKPGIVSINLPSTASIAVGKQYRWYFDIKCSVSEVSEKSSIPISLTGVVKRVAKSSAFQSKLKNAKTSLERMKIYANYGIWYETLTEIAQIKQNKPHNSALNKIWFELLSQPQVGLEKIASEPILGNVKSNSITNFRLK</sequence>
<dbReference type="Pfam" id="PF06051">
    <property type="entry name" value="DUF928"/>
    <property type="match status" value="1"/>
</dbReference>
<evidence type="ECO:0000313" key="4">
    <source>
        <dbReference type="EMBL" id="KST63024.1"/>
    </source>
</evidence>
<dbReference type="OrthoDB" id="536034at2"/>
<reference evidence="3 5" key="1">
    <citation type="journal article" date="2015" name="Genome Announc.">
        <title>Draft Genome of the Euendolithic (true boring) Cyanobacterium Mastigocoleus testarum strain BC008.</title>
        <authorList>
            <person name="Guida B.S."/>
            <person name="Garcia-Pichel F."/>
        </authorList>
    </citation>
    <scope>NUCLEOTIDE SEQUENCE [LARGE SCALE GENOMIC DNA]</scope>
    <source>
        <strain evidence="3 5">BC008</strain>
    </source>
</reference>
<protein>
    <recommendedName>
        <fullName evidence="6">DUF928 domain-containing protein</fullName>
    </recommendedName>
</protein>
<dbReference type="AlphaFoldDB" id="A0A0V7ZEF1"/>
<dbReference type="RefSeq" id="WP_058184550.1">
    <property type="nucleotide sequence ID" value="NZ_LMTZ01000145.1"/>
</dbReference>
<keyword evidence="2" id="KW-0472">Membrane</keyword>
<feature type="region of interest" description="Disordered" evidence="1">
    <location>
        <begin position="59"/>
        <end position="86"/>
    </location>
</feature>
<keyword evidence="5" id="KW-1185">Reference proteome</keyword>
<evidence type="ECO:0000313" key="5">
    <source>
        <dbReference type="Proteomes" id="UP000053372"/>
    </source>
</evidence>